<comment type="catalytic activity">
    <reaction evidence="10 11">
        <text>DNA(n) + a 2'-deoxyribonucleoside 5'-triphosphate = DNA(n+1) + diphosphate</text>
        <dbReference type="Rhea" id="RHEA:22508"/>
        <dbReference type="Rhea" id="RHEA-COMP:17339"/>
        <dbReference type="Rhea" id="RHEA-COMP:17340"/>
        <dbReference type="ChEBI" id="CHEBI:33019"/>
        <dbReference type="ChEBI" id="CHEBI:61560"/>
        <dbReference type="ChEBI" id="CHEBI:173112"/>
        <dbReference type="EC" id="2.7.7.7"/>
    </reaction>
</comment>
<comment type="subunit">
    <text evidence="11">DNA polymerase III contains a core (composed of alpha, epsilon and theta chains) that associates with a tau subunit. This core dimerizes to form the POLIII' complex. PolIII' associates with the gamma complex (composed of gamma, delta, delta', psi and chi chains) and with the beta chain to form the complete DNA polymerase III complex.</text>
</comment>
<dbReference type="InterPro" id="IPR008921">
    <property type="entry name" value="DNA_pol3_clamp-load_cplx_C"/>
</dbReference>
<keyword evidence="2 11" id="KW-0808">Transferase</keyword>
<dbReference type="PANTHER" id="PTHR11669:SF0">
    <property type="entry name" value="PROTEIN STICHEL-LIKE 2"/>
    <property type="match status" value="1"/>
</dbReference>
<comment type="similarity">
    <text evidence="1 11">Belongs to the DnaX/STICHEL family.</text>
</comment>
<protein>
    <recommendedName>
        <fullName evidence="11">DNA polymerase III subunit gamma/tau</fullName>
        <ecNumber evidence="11">2.7.7.7</ecNumber>
    </recommendedName>
</protein>
<dbReference type="GO" id="GO:0005524">
    <property type="term" value="F:ATP binding"/>
    <property type="evidence" value="ECO:0007669"/>
    <property type="project" value="UniProtKB-KW"/>
</dbReference>
<dbReference type="GO" id="GO:0046872">
    <property type="term" value="F:metal ion binding"/>
    <property type="evidence" value="ECO:0007669"/>
    <property type="project" value="UniProtKB-KW"/>
</dbReference>
<dbReference type="InterPro" id="IPR027417">
    <property type="entry name" value="P-loop_NTPase"/>
</dbReference>
<organism evidence="13 14">
    <name type="scientific">Candidatus Azambacteria bacterium RIFCSPLOWO2_01_FULL_46_25</name>
    <dbReference type="NCBI Taxonomy" id="1797298"/>
    <lineage>
        <taxon>Bacteria</taxon>
        <taxon>Candidatus Azamiibacteriota</taxon>
    </lineage>
</organism>
<dbReference type="Pfam" id="PF13177">
    <property type="entry name" value="DNA_pol3_delta2"/>
    <property type="match status" value="1"/>
</dbReference>
<keyword evidence="4 11" id="KW-0235">DNA replication</keyword>
<dbReference type="SUPFAM" id="SSF48019">
    <property type="entry name" value="post-AAA+ oligomerization domain-like"/>
    <property type="match status" value="1"/>
</dbReference>
<evidence type="ECO:0000259" key="12">
    <source>
        <dbReference type="SMART" id="SM00382"/>
    </source>
</evidence>
<dbReference type="NCBIfam" id="TIGR02397">
    <property type="entry name" value="dnaX_nterm"/>
    <property type="match status" value="1"/>
</dbReference>
<dbReference type="Pfam" id="PF22608">
    <property type="entry name" value="DNAX_ATPase_lid"/>
    <property type="match status" value="1"/>
</dbReference>
<dbReference type="SUPFAM" id="SSF52540">
    <property type="entry name" value="P-loop containing nucleoside triphosphate hydrolases"/>
    <property type="match status" value="1"/>
</dbReference>
<dbReference type="AlphaFoldDB" id="A0A1F5BTN0"/>
<dbReference type="InterPro" id="IPR003593">
    <property type="entry name" value="AAA+_ATPase"/>
</dbReference>
<dbReference type="FunFam" id="1.10.8.60:FF:000013">
    <property type="entry name" value="DNA polymerase III subunit gamma/tau"/>
    <property type="match status" value="1"/>
</dbReference>
<keyword evidence="6 11" id="KW-0547">Nucleotide-binding</keyword>
<dbReference type="Gene3D" id="1.20.272.10">
    <property type="match status" value="1"/>
</dbReference>
<evidence type="ECO:0000256" key="10">
    <source>
        <dbReference type="ARBA" id="ARBA00049244"/>
    </source>
</evidence>
<dbReference type="EC" id="2.7.7.7" evidence="11"/>
<comment type="caution">
    <text evidence="13">The sequence shown here is derived from an EMBL/GenBank/DDBJ whole genome shotgun (WGS) entry which is preliminary data.</text>
</comment>
<keyword evidence="9 11" id="KW-0239">DNA-directed DNA polymerase</keyword>
<evidence type="ECO:0000256" key="8">
    <source>
        <dbReference type="ARBA" id="ARBA00022840"/>
    </source>
</evidence>
<reference evidence="13 14" key="1">
    <citation type="journal article" date="2016" name="Nat. Commun.">
        <title>Thousands of microbial genomes shed light on interconnected biogeochemical processes in an aquifer system.</title>
        <authorList>
            <person name="Anantharaman K."/>
            <person name="Brown C.T."/>
            <person name="Hug L.A."/>
            <person name="Sharon I."/>
            <person name="Castelle C.J."/>
            <person name="Probst A.J."/>
            <person name="Thomas B.C."/>
            <person name="Singh A."/>
            <person name="Wilkins M.J."/>
            <person name="Karaoz U."/>
            <person name="Brodie E.L."/>
            <person name="Williams K.H."/>
            <person name="Hubbard S.S."/>
            <person name="Banfield J.F."/>
        </authorList>
    </citation>
    <scope>NUCLEOTIDE SEQUENCE [LARGE SCALE GENOMIC DNA]</scope>
</reference>
<dbReference type="NCBIfam" id="TIGR01128">
    <property type="entry name" value="holA"/>
    <property type="match status" value="1"/>
</dbReference>
<dbReference type="CDD" id="cd00009">
    <property type="entry name" value="AAA"/>
    <property type="match status" value="1"/>
</dbReference>
<dbReference type="CDD" id="cd18137">
    <property type="entry name" value="HLD_clamp_pol_III_gamma_tau"/>
    <property type="match status" value="1"/>
</dbReference>
<keyword evidence="3 11" id="KW-0548">Nucleotidyltransferase</keyword>
<dbReference type="InterPro" id="IPR050238">
    <property type="entry name" value="DNA_Rep/Repair_Clamp_Loader"/>
</dbReference>
<evidence type="ECO:0000256" key="4">
    <source>
        <dbReference type="ARBA" id="ARBA00022705"/>
    </source>
</evidence>
<dbReference type="PRINTS" id="PR00300">
    <property type="entry name" value="CLPPROTEASEA"/>
</dbReference>
<evidence type="ECO:0000313" key="13">
    <source>
        <dbReference type="EMBL" id="OGD33958.1"/>
    </source>
</evidence>
<dbReference type="InterPro" id="IPR012763">
    <property type="entry name" value="DNA_pol_III_sug/sutau_N"/>
</dbReference>
<evidence type="ECO:0000313" key="14">
    <source>
        <dbReference type="Proteomes" id="UP000176650"/>
    </source>
</evidence>
<dbReference type="PANTHER" id="PTHR11669">
    <property type="entry name" value="REPLICATION FACTOR C / DNA POLYMERASE III GAMMA-TAU SUBUNIT"/>
    <property type="match status" value="1"/>
</dbReference>
<keyword evidence="7" id="KW-0862">Zinc</keyword>
<keyword evidence="8 11" id="KW-0067">ATP-binding</keyword>
<dbReference type="EMBL" id="MEYS01000002">
    <property type="protein sequence ID" value="OGD33958.1"/>
    <property type="molecule type" value="Genomic_DNA"/>
</dbReference>
<keyword evidence="5" id="KW-0479">Metal-binding</keyword>
<comment type="function">
    <text evidence="11">DNA polymerase III is a complex, multichain enzyme responsible for most of the replicative synthesis in bacteria. This DNA polymerase also exhibits 3' to 5' exonuclease activity.</text>
</comment>
<dbReference type="FunFam" id="3.40.50.300:FF:000014">
    <property type="entry name" value="DNA polymerase III subunit gamma/tau"/>
    <property type="match status" value="1"/>
</dbReference>
<dbReference type="Proteomes" id="UP000176650">
    <property type="component" value="Unassembled WGS sequence"/>
</dbReference>
<dbReference type="GO" id="GO:0003887">
    <property type="term" value="F:DNA-directed DNA polymerase activity"/>
    <property type="evidence" value="ECO:0007669"/>
    <property type="project" value="UniProtKB-KW"/>
</dbReference>
<dbReference type="NCBIfam" id="NF004046">
    <property type="entry name" value="PRK05563.1"/>
    <property type="match status" value="1"/>
</dbReference>
<accession>A0A1F5BTN0</accession>
<dbReference type="SMART" id="SM00382">
    <property type="entry name" value="AAA"/>
    <property type="match status" value="1"/>
</dbReference>
<evidence type="ECO:0000256" key="2">
    <source>
        <dbReference type="ARBA" id="ARBA00022679"/>
    </source>
</evidence>
<dbReference type="InterPro" id="IPR005790">
    <property type="entry name" value="DNA_polIII_delta"/>
</dbReference>
<dbReference type="GO" id="GO:0009360">
    <property type="term" value="C:DNA polymerase III complex"/>
    <property type="evidence" value="ECO:0007669"/>
    <property type="project" value="InterPro"/>
</dbReference>
<dbReference type="GO" id="GO:0003677">
    <property type="term" value="F:DNA binding"/>
    <property type="evidence" value="ECO:0007669"/>
    <property type="project" value="InterPro"/>
</dbReference>
<sequence length="363" mass="40029">MPNIALYRKYRPSGFDEVIGQEHVVQTIQNAVADGAIAHAYLFAGPRGTGKTTIARLVAKAANCLHPVKGAPCGKCQNCIDISEGRAMDIVEIDAASNRGIDEIRELKEAIRSTPLALKYKVYIIDEAHQLTKEAFNALLKTLEEPPAHALFILATTSADKMPATILSRVQRFDFKKFSLEQIVQKLTAIIKAEKAKADNEALRLIAHAAQGGLRDAESMLAQVLAHSQGVVTEKAVHSVLGIAGLQQVCDVVDALAKQDAKEAIVRLNTFKNEGGNIEELFASLIDYLRKMMLLKVDPKLSDVIMPELTKEQLSRMMAQSEKFKQEDLARMLETFIEAEDAMRKTSIRILPIELALLKLFAK</sequence>
<dbReference type="InterPro" id="IPR022754">
    <property type="entry name" value="DNA_pol_III_gamma-3"/>
</dbReference>
<proteinExistence type="inferred from homology"/>
<evidence type="ECO:0000256" key="11">
    <source>
        <dbReference type="RuleBase" id="RU364063"/>
    </source>
</evidence>
<evidence type="ECO:0000256" key="1">
    <source>
        <dbReference type="ARBA" id="ARBA00006360"/>
    </source>
</evidence>
<evidence type="ECO:0000256" key="7">
    <source>
        <dbReference type="ARBA" id="ARBA00022833"/>
    </source>
</evidence>
<evidence type="ECO:0000256" key="9">
    <source>
        <dbReference type="ARBA" id="ARBA00022932"/>
    </source>
</evidence>
<dbReference type="Pfam" id="PF12169">
    <property type="entry name" value="DNA_pol3_gamma3"/>
    <property type="match status" value="1"/>
</dbReference>
<evidence type="ECO:0000256" key="5">
    <source>
        <dbReference type="ARBA" id="ARBA00022723"/>
    </source>
</evidence>
<dbReference type="GO" id="GO:0006261">
    <property type="term" value="P:DNA-templated DNA replication"/>
    <property type="evidence" value="ECO:0007669"/>
    <property type="project" value="TreeGrafter"/>
</dbReference>
<evidence type="ECO:0000256" key="3">
    <source>
        <dbReference type="ARBA" id="ARBA00022695"/>
    </source>
</evidence>
<dbReference type="STRING" id="1797298.A2988_00500"/>
<evidence type="ECO:0000256" key="6">
    <source>
        <dbReference type="ARBA" id="ARBA00022741"/>
    </source>
</evidence>
<name>A0A1F5BTN0_9BACT</name>
<gene>
    <name evidence="11" type="primary">dnaX</name>
    <name evidence="13" type="ORF">A2988_00500</name>
</gene>
<dbReference type="InterPro" id="IPR001270">
    <property type="entry name" value="ClpA/B"/>
</dbReference>
<dbReference type="Gene3D" id="1.10.8.60">
    <property type="match status" value="1"/>
</dbReference>
<dbReference type="Gene3D" id="3.40.50.300">
    <property type="entry name" value="P-loop containing nucleotide triphosphate hydrolases"/>
    <property type="match status" value="1"/>
</dbReference>
<dbReference type="InterPro" id="IPR045085">
    <property type="entry name" value="HLD_clamp_pol_III_gamma_tau"/>
</dbReference>
<feature type="domain" description="AAA+ ATPase" evidence="12">
    <location>
        <begin position="37"/>
        <end position="188"/>
    </location>
</feature>